<keyword evidence="2" id="KW-1185">Reference proteome</keyword>
<dbReference type="OrthoDB" id="3140657at2759"/>
<evidence type="ECO:0000313" key="2">
    <source>
        <dbReference type="Proteomes" id="UP000198287"/>
    </source>
</evidence>
<comment type="caution">
    <text evidence="1">The sequence shown here is derived from an EMBL/GenBank/DDBJ whole genome shotgun (WGS) entry which is preliminary data.</text>
</comment>
<organism evidence="1 2">
    <name type="scientific">Folsomia candida</name>
    <name type="common">Springtail</name>
    <dbReference type="NCBI Taxonomy" id="158441"/>
    <lineage>
        <taxon>Eukaryota</taxon>
        <taxon>Metazoa</taxon>
        <taxon>Ecdysozoa</taxon>
        <taxon>Arthropoda</taxon>
        <taxon>Hexapoda</taxon>
        <taxon>Collembola</taxon>
        <taxon>Entomobryomorpha</taxon>
        <taxon>Isotomoidea</taxon>
        <taxon>Isotomidae</taxon>
        <taxon>Proisotominae</taxon>
        <taxon>Folsomia</taxon>
    </lineage>
</organism>
<dbReference type="Proteomes" id="UP000198287">
    <property type="component" value="Unassembled WGS sequence"/>
</dbReference>
<sequence length="391" mass="45169">MVPSPCGWLSLPKNLTTNLPHISDHIVEFDVTLSSRFEPTLERMWMMHHFPNLGLLTLTFVMINIDTSDNSEDQDDSKENYPPKIPQFLTLPNLESLKIVVKDQNEIGQDDGISSICQGLLNSASNVVNVTIYVSFYPDFTPCTKLEMLAYTYVHFRDKWTHEEVYVDFPILTWMLDTCLDYVTRLTLSCRHDWNDLHEQIFMLPSMTKLVVLHIKGMFPLGNFLHQDHLPNLTHVTFSGYNRYGVCLPDTFENFDLPHERITSLDVDAVYRYFDQDVETAMTIHRVTEVLQSFATWNLTSGLVEIESDHDTTDVLAVLRGVVAWKGLAQTSVNFEVSEGPTFVLDADMEDILLSCQSLRWIRLLGFMMPEEEKELFEEFIEEHALPIRLY</sequence>
<proteinExistence type="predicted"/>
<name>A0A226E891_FOLCA</name>
<protein>
    <submittedName>
        <fullName evidence="1">Uncharacterized protein</fullName>
    </submittedName>
</protein>
<reference evidence="1 2" key="1">
    <citation type="submission" date="2015-12" db="EMBL/GenBank/DDBJ databases">
        <title>The genome of Folsomia candida.</title>
        <authorList>
            <person name="Faddeeva A."/>
            <person name="Derks M.F."/>
            <person name="Anvar Y."/>
            <person name="Smit S."/>
            <person name="Van Straalen N."/>
            <person name="Roelofs D."/>
        </authorList>
    </citation>
    <scope>NUCLEOTIDE SEQUENCE [LARGE SCALE GENOMIC DNA]</scope>
    <source>
        <strain evidence="1 2">VU population</strain>
        <tissue evidence="1">Whole body</tissue>
    </source>
</reference>
<dbReference type="AlphaFoldDB" id="A0A226E891"/>
<dbReference type="EMBL" id="LNIX01000005">
    <property type="protein sequence ID" value="OXA53835.1"/>
    <property type="molecule type" value="Genomic_DNA"/>
</dbReference>
<accession>A0A226E891</accession>
<evidence type="ECO:0000313" key="1">
    <source>
        <dbReference type="EMBL" id="OXA53835.1"/>
    </source>
</evidence>
<gene>
    <name evidence="1" type="ORF">Fcan01_10301</name>
</gene>
<dbReference type="SUPFAM" id="SSF52047">
    <property type="entry name" value="RNI-like"/>
    <property type="match status" value="1"/>
</dbReference>